<evidence type="ECO:0000313" key="2">
    <source>
        <dbReference type="Proteomes" id="UP000814033"/>
    </source>
</evidence>
<sequence length="259" mass="28577">MSLFCSPSKYLTCRLLPGHDISKDLCDHGVDVTMVQRGATYVMSTKHGIPTIFGSLYYEGGPPPDVADRIAGSFPHYLMKLVHARYVNKIAELDKEMIDGLERVGFKLGWGVDGSGFLLLAWDRAGGYYLDVGASQLIIDGKIKLKNDSQISRFTKTGLQFEDGSTLDADAVVFATGYGDSREPLRAVLGDEVGDKLNRIWGLDPEGELYGAWRDMGVPRLYVMMGSLALCRFHSKHLALQIKAIEEGVFDGQRYSVEA</sequence>
<accession>A0ACB8RAV7</accession>
<dbReference type="Proteomes" id="UP000814033">
    <property type="component" value="Unassembled WGS sequence"/>
</dbReference>
<reference evidence="1" key="1">
    <citation type="submission" date="2021-02" db="EMBL/GenBank/DDBJ databases">
        <authorList>
            <consortium name="DOE Joint Genome Institute"/>
            <person name="Ahrendt S."/>
            <person name="Looney B.P."/>
            <person name="Miyauchi S."/>
            <person name="Morin E."/>
            <person name="Drula E."/>
            <person name="Courty P.E."/>
            <person name="Chicoki N."/>
            <person name="Fauchery L."/>
            <person name="Kohler A."/>
            <person name="Kuo A."/>
            <person name="Labutti K."/>
            <person name="Pangilinan J."/>
            <person name="Lipzen A."/>
            <person name="Riley R."/>
            <person name="Andreopoulos W."/>
            <person name="He G."/>
            <person name="Johnson J."/>
            <person name="Barry K.W."/>
            <person name="Grigoriev I.V."/>
            <person name="Nagy L."/>
            <person name="Hibbett D."/>
            <person name="Henrissat B."/>
            <person name="Matheny P.B."/>
            <person name="Labbe J."/>
            <person name="Martin F."/>
        </authorList>
    </citation>
    <scope>NUCLEOTIDE SEQUENCE</scope>
    <source>
        <strain evidence="1">FP105234-sp</strain>
    </source>
</reference>
<dbReference type="EMBL" id="MU276147">
    <property type="protein sequence ID" value="KAI0041062.1"/>
    <property type="molecule type" value="Genomic_DNA"/>
</dbReference>
<name>A0ACB8RAV7_9AGAM</name>
<reference evidence="1" key="2">
    <citation type="journal article" date="2022" name="New Phytol.">
        <title>Evolutionary transition to the ectomycorrhizal habit in the genomes of a hyperdiverse lineage of mushroom-forming fungi.</title>
        <authorList>
            <person name="Looney B."/>
            <person name="Miyauchi S."/>
            <person name="Morin E."/>
            <person name="Drula E."/>
            <person name="Courty P.E."/>
            <person name="Kohler A."/>
            <person name="Kuo A."/>
            <person name="LaButti K."/>
            <person name="Pangilinan J."/>
            <person name="Lipzen A."/>
            <person name="Riley R."/>
            <person name="Andreopoulos W."/>
            <person name="He G."/>
            <person name="Johnson J."/>
            <person name="Nolan M."/>
            <person name="Tritt A."/>
            <person name="Barry K.W."/>
            <person name="Grigoriev I.V."/>
            <person name="Nagy L.G."/>
            <person name="Hibbett D."/>
            <person name="Henrissat B."/>
            <person name="Matheny P.B."/>
            <person name="Labbe J."/>
            <person name="Martin F.M."/>
        </authorList>
    </citation>
    <scope>NUCLEOTIDE SEQUENCE</scope>
    <source>
        <strain evidence="1">FP105234-sp</strain>
    </source>
</reference>
<protein>
    <submittedName>
        <fullName evidence="1">Uncharacterized protein</fullName>
    </submittedName>
</protein>
<gene>
    <name evidence="1" type="ORF">FA95DRAFT_1683437</name>
</gene>
<comment type="caution">
    <text evidence="1">The sequence shown here is derived from an EMBL/GenBank/DDBJ whole genome shotgun (WGS) entry which is preliminary data.</text>
</comment>
<proteinExistence type="predicted"/>
<organism evidence="1 2">
    <name type="scientific">Auriscalpium vulgare</name>
    <dbReference type="NCBI Taxonomy" id="40419"/>
    <lineage>
        <taxon>Eukaryota</taxon>
        <taxon>Fungi</taxon>
        <taxon>Dikarya</taxon>
        <taxon>Basidiomycota</taxon>
        <taxon>Agaricomycotina</taxon>
        <taxon>Agaricomycetes</taxon>
        <taxon>Russulales</taxon>
        <taxon>Auriscalpiaceae</taxon>
        <taxon>Auriscalpium</taxon>
    </lineage>
</organism>
<evidence type="ECO:0000313" key="1">
    <source>
        <dbReference type="EMBL" id="KAI0041062.1"/>
    </source>
</evidence>
<keyword evidence="2" id="KW-1185">Reference proteome</keyword>